<feature type="region of interest" description="Disordered" evidence="1">
    <location>
        <begin position="298"/>
        <end position="441"/>
    </location>
</feature>
<name>A0A4R0RY18_9APHY</name>
<feature type="compositionally biased region" description="Polar residues" evidence="1">
    <location>
        <begin position="31"/>
        <end position="79"/>
    </location>
</feature>
<keyword evidence="3" id="KW-1185">Reference proteome</keyword>
<feature type="region of interest" description="Disordered" evidence="1">
    <location>
        <begin position="589"/>
        <end position="609"/>
    </location>
</feature>
<dbReference type="EMBL" id="RWJN01000050">
    <property type="protein sequence ID" value="TCD69078.1"/>
    <property type="molecule type" value="Genomic_DNA"/>
</dbReference>
<comment type="caution">
    <text evidence="2">The sequence shown here is derived from an EMBL/GenBank/DDBJ whole genome shotgun (WGS) entry which is preliminary data.</text>
</comment>
<feature type="compositionally biased region" description="Basic residues" evidence="1">
    <location>
        <begin position="632"/>
        <end position="645"/>
    </location>
</feature>
<feature type="compositionally biased region" description="Polar residues" evidence="1">
    <location>
        <begin position="560"/>
        <end position="569"/>
    </location>
</feature>
<evidence type="ECO:0000313" key="3">
    <source>
        <dbReference type="Proteomes" id="UP000292702"/>
    </source>
</evidence>
<sequence length="657" mass="71488">MTEYINIPPSAAGQNFPRPSQPYAYGRPDTSYGQSTSIPRVTRVSYGTTGAATTANRPSWGTNAPLSPYSASRPTSTSPLAAADPNATHPGPNSPVDPRPRKPSRSLSSRAYGQQSPTAPVAPPDPLSLPNSPPPRPWTAMTNPDVGRPTASWVSGSFPAHPESILAPDSPYPLHPPPSRMPDREVRNMEQKRPELFRREERQEPQSYFDQPSPRTSDRDSRSGGSQPESIVVSEDMAINESGSFVMPEREPVVQVPQTPYRMEGNAYTPTEQPKRPGMGKRFVGGFVAGFKKIPKAMSKNHPREAVPPAMPVPQLSPPTNPTPAARYENPPYEIHPPVSAQLEHIQLRTSDFTTSTGTGTTSSSSARRGPATPPNLPNPSARREPTIPLNLPNPYEPPIDLQTPASIASPVEVHPPLASDYDAMTEPTEDPEEESLNTRANRVGKFVKDFTHLPWISGRVSEEYQPAQSHRAQVAKPAGSWYTQRGHTQLDLLAGPAPVKPRTQERSRAVPQQTKQPRPRTRPKPQRRPTGESEGITAIRPTRTPASGTSGGIQPISPGASSHGQGSHSYAYSYYYPTPQPMYVYPSAVSPQHRRSDGPSGTPLPDVQQAVPVYMLATPAPLMLPASPNHRSPRHHRSTHHHSIPKATSPTSPRKA</sequence>
<feature type="region of interest" description="Disordered" evidence="1">
    <location>
        <begin position="1"/>
        <end position="281"/>
    </location>
</feature>
<feature type="compositionally biased region" description="Basic and acidic residues" evidence="1">
    <location>
        <begin position="181"/>
        <end position="204"/>
    </location>
</feature>
<feature type="compositionally biased region" description="Low complexity" evidence="1">
    <location>
        <begin position="354"/>
        <end position="371"/>
    </location>
</feature>
<feature type="compositionally biased region" description="Basic residues" evidence="1">
    <location>
        <begin position="518"/>
        <end position="528"/>
    </location>
</feature>
<accession>A0A4R0RY18</accession>
<feature type="region of interest" description="Disordered" evidence="1">
    <location>
        <begin position="468"/>
        <end position="569"/>
    </location>
</feature>
<feature type="compositionally biased region" description="Polar residues" evidence="1">
    <location>
        <begin position="647"/>
        <end position="657"/>
    </location>
</feature>
<proteinExistence type="predicted"/>
<protein>
    <submittedName>
        <fullName evidence="2">Uncharacterized protein</fullName>
    </submittedName>
</protein>
<organism evidence="2 3">
    <name type="scientific">Steccherinum ochraceum</name>
    <dbReference type="NCBI Taxonomy" id="92696"/>
    <lineage>
        <taxon>Eukaryota</taxon>
        <taxon>Fungi</taxon>
        <taxon>Dikarya</taxon>
        <taxon>Basidiomycota</taxon>
        <taxon>Agaricomycotina</taxon>
        <taxon>Agaricomycetes</taxon>
        <taxon>Polyporales</taxon>
        <taxon>Steccherinaceae</taxon>
        <taxon>Steccherinum</taxon>
    </lineage>
</organism>
<feature type="compositionally biased region" description="Pro residues" evidence="1">
    <location>
        <begin position="120"/>
        <end position="137"/>
    </location>
</feature>
<feature type="compositionally biased region" description="Pro residues" evidence="1">
    <location>
        <begin position="309"/>
        <end position="322"/>
    </location>
</feature>
<evidence type="ECO:0000313" key="2">
    <source>
        <dbReference type="EMBL" id="TCD69078.1"/>
    </source>
</evidence>
<reference evidence="2 3" key="1">
    <citation type="submission" date="2018-11" db="EMBL/GenBank/DDBJ databases">
        <title>Genome assembly of Steccherinum ochraceum LE-BIN_3174, the white-rot fungus of the Steccherinaceae family (The Residual Polyporoid clade, Polyporales, Basidiomycota).</title>
        <authorList>
            <person name="Fedorova T.V."/>
            <person name="Glazunova O.A."/>
            <person name="Landesman E.O."/>
            <person name="Moiseenko K.V."/>
            <person name="Psurtseva N.V."/>
            <person name="Savinova O.S."/>
            <person name="Shakhova N.V."/>
            <person name="Tyazhelova T.V."/>
            <person name="Vasina D.V."/>
        </authorList>
    </citation>
    <scope>NUCLEOTIDE SEQUENCE [LARGE SCALE GENOMIC DNA]</scope>
    <source>
        <strain evidence="2 3">LE-BIN_3174</strain>
    </source>
</reference>
<feature type="region of interest" description="Disordered" evidence="1">
    <location>
        <begin position="622"/>
        <end position="657"/>
    </location>
</feature>
<dbReference type="Proteomes" id="UP000292702">
    <property type="component" value="Unassembled WGS sequence"/>
</dbReference>
<evidence type="ECO:0000256" key="1">
    <source>
        <dbReference type="SAM" id="MobiDB-lite"/>
    </source>
</evidence>
<dbReference type="OrthoDB" id="3244156at2759"/>
<gene>
    <name evidence="2" type="ORF">EIP91_008976</name>
</gene>
<dbReference type="STRING" id="92696.A0A4R0RY18"/>
<dbReference type="AlphaFoldDB" id="A0A4R0RY18"/>
<feature type="compositionally biased region" description="Pro residues" evidence="1">
    <location>
        <begin position="170"/>
        <end position="180"/>
    </location>
</feature>